<comment type="caution">
    <text evidence="1">The sequence shown here is derived from an EMBL/GenBank/DDBJ whole genome shotgun (WGS) entry which is preliminary data.</text>
</comment>
<reference evidence="1" key="1">
    <citation type="submission" date="2023-07" db="EMBL/GenBank/DDBJ databases">
        <authorList>
            <consortium name="AG Swart"/>
            <person name="Singh M."/>
            <person name="Singh A."/>
            <person name="Seah K."/>
            <person name="Emmerich C."/>
        </authorList>
    </citation>
    <scope>NUCLEOTIDE SEQUENCE</scope>
    <source>
        <strain evidence="1">DP1</strain>
    </source>
</reference>
<keyword evidence="2" id="KW-1185">Reference proteome</keyword>
<sequence length="75" mass="9082">MYQLMHLFKHRYPNFDIHGRCHKTKFCHFQEILVPLCLDLPISFFCPKICTKDSLFLAEIKPASWEFTPYCLGWW</sequence>
<gene>
    <name evidence="1" type="ORF">ECRASSUSDP1_LOCUS1657</name>
</gene>
<dbReference type="Proteomes" id="UP001295684">
    <property type="component" value="Unassembled WGS sequence"/>
</dbReference>
<name>A0AAD1U564_EUPCR</name>
<organism evidence="1 2">
    <name type="scientific">Euplotes crassus</name>
    <dbReference type="NCBI Taxonomy" id="5936"/>
    <lineage>
        <taxon>Eukaryota</taxon>
        <taxon>Sar</taxon>
        <taxon>Alveolata</taxon>
        <taxon>Ciliophora</taxon>
        <taxon>Intramacronucleata</taxon>
        <taxon>Spirotrichea</taxon>
        <taxon>Hypotrichia</taxon>
        <taxon>Euplotida</taxon>
        <taxon>Euplotidae</taxon>
        <taxon>Moneuplotes</taxon>
    </lineage>
</organism>
<dbReference type="EMBL" id="CAMPGE010001562">
    <property type="protein sequence ID" value="CAI2360356.1"/>
    <property type="molecule type" value="Genomic_DNA"/>
</dbReference>
<accession>A0AAD1U564</accession>
<dbReference type="AlphaFoldDB" id="A0AAD1U564"/>
<evidence type="ECO:0000313" key="2">
    <source>
        <dbReference type="Proteomes" id="UP001295684"/>
    </source>
</evidence>
<proteinExistence type="predicted"/>
<evidence type="ECO:0000313" key="1">
    <source>
        <dbReference type="EMBL" id="CAI2360356.1"/>
    </source>
</evidence>
<protein>
    <submittedName>
        <fullName evidence="1">Uncharacterized protein</fullName>
    </submittedName>
</protein>